<feature type="transmembrane region" description="Helical" evidence="1">
    <location>
        <begin position="47"/>
        <end position="71"/>
    </location>
</feature>
<protein>
    <recommendedName>
        <fullName evidence="4">ABC transporter permease</fullName>
    </recommendedName>
</protein>
<feature type="transmembrane region" description="Helical" evidence="1">
    <location>
        <begin position="102"/>
        <end position="124"/>
    </location>
</feature>
<organism evidence="2 3">
    <name type="scientific">Psychrobacillus mangrovi</name>
    <dbReference type="NCBI Taxonomy" id="3117745"/>
    <lineage>
        <taxon>Bacteria</taxon>
        <taxon>Bacillati</taxon>
        <taxon>Bacillota</taxon>
        <taxon>Bacilli</taxon>
        <taxon>Bacillales</taxon>
        <taxon>Bacillaceae</taxon>
        <taxon>Psychrobacillus</taxon>
    </lineage>
</organism>
<evidence type="ECO:0000256" key="1">
    <source>
        <dbReference type="SAM" id="Phobius"/>
    </source>
</evidence>
<name>A0ABU8F7R5_9BACI</name>
<keyword evidence="1" id="KW-1133">Transmembrane helix</keyword>
<feature type="transmembrane region" description="Helical" evidence="1">
    <location>
        <begin position="18"/>
        <end position="41"/>
    </location>
</feature>
<dbReference type="Proteomes" id="UP001364890">
    <property type="component" value="Unassembled WGS sequence"/>
</dbReference>
<keyword evidence="1" id="KW-0812">Transmembrane</keyword>
<gene>
    <name evidence="2" type="ORF">WAX74_15625</name>
</gene>
<evidence type="ECO:0008006" key="4">
    <source>
        <dbReference type="Google" id="ProtNLM"/>
    </source>
</evidence>
<keyword evidence="3" id="KW-1185">Reference proteome</keyword>
<proteinExistence type="predicted"/>
<reference evidence="2 3" key="1">
    <citation type="submission" date="2024-01" db="EMBL/GenBank/DDBJ databases">
        <title>Seven novel Bacillus-like species.</title>
        <authorList>
            <person name="Liu G."/>
        </authorList>
    </citation>
    <scope>NUCLEOTIDE SEQUENCE [LARGE SCALE GENOMIC DNA]</scope>
    <source>
        <strain evidence="2 3">FJAT-51614</strain>
    </source>
</reference>
<comment type="caution">
    <text evidence="2">The sequence shown here is derived from an EMBL/GenBank/DDBJ whole genome shotgun (WGS) entry which is preliminary data.</text>
</comment>
<sequence>MSQWGGLLWKEWMIYKTFIYLAIIVNIPVVVLGPLLIGRIFNVEQNYGIHVLIISAMLGFLYVLGMVFIFFSSLEREMKRPDIWFHTAASSFKLVGAKLVSISLYNIILLACIGIATIIASLLFSKFNVVPISSVIKLELGLIITVILSTITFTIGIFAMWVVARMIRQINAIFSNVVAVILYFIAFHYYTKFIESNFYRNLTDYGAVKLPEIGLGEVSSENFYITYHLPDNIFIGDIVFEILFFTFLFIVSVYAFDKKVRG</sequence>
<keyword evidence="1" id="KW-0472">Membrane</keyword>
<accession>A0ABU8F7R5</accession>
<evidence type="ECO:0000313" key="2">
    <source>
        <dbReference type="EMBL" id="MEI4771052.1"/>
    </source>
</evidence>
<evidence type="ECO:0000313" key="3">
    <source>
        <dbReference type="Proteomes" id="UP001364890"/>
    </source>
</evidence>
<feature type="transmembrane region" description="Helical" evidence="1">
    <location>
        <begin position="140"/>
        <end position="163"/>
    </location>
</feature>
<feature type="transmembrane region" description="Helical" evidence="1">
    <location>
        <begin position="233"/>
        <end position="256"/>
    </location>
</feature>
<dbReference type="RefSeq" id="WP_336498625.1">
    <property type="nucleotide sequence ID" value="NZ_JBAWSY010000015.1"/>
</dbReference>
<dbReference type="EMBL" id="JBAWSY010000015">
    <property type="protein sequence ID" value="MEI4771052.1"/>
    <property type="molecule type" value="Genomic_DNA"/>
</dbReference>
<feature type="transmembrane region" description="Helical" evidence="1">
    <location>
        <begin position="170"/>
        <end position="190"/>
    </location>
</feature>